<dbReference type="SUPFAM" id="SSF55811">
    <property type="entry name" value="Nudix"/>
    <property type="match status" value="1"/>
</dbReference>
<name>A0A1Q5PM64_9ACTO</name>
<evidence type="ECO:0000313" key="4">
    <source>
        <dbReference type="Proteomes" id="UP000186465"/>
    </source>
</evidence>
<dbReference type="Pfam" id="PF00293">
    <property type="entry name" value="NUDIX"/>
    <property type="match status" value="1"/>
</dbReference>
<dbReference type="InterPro" id="IPR051325">
    <property type="entry name" value="Nudix_hydrolase_domain"/>
</dbReference>
<dbReference type="Gene3D" id="3.40.50.1240">
    <property type="entry name" value="Phosphoglycerate mutase-like"/>
    <property type="match status" value="1"/>
</dbReference>
<evidence type="ECO:0000313" key="3">
    <source>
        <dbReference type="EMBL" id="OKL48626.1"/>
    </source>
</evidence>
<comment type="caution">
    <text evidence="3">The sequence shown here is derived from an EMBL/GenBank/DDBJ whole genome shotgun (WGS) entry which is preliminary data.</text>
</comment>
<dbReference type="InterPro" id="IPR015797">
    <property type="entry name" value="NUDIX_hydrolase-like_dom_sf"/>
</dbReference>
<dbReference type="Proteomes" id="UP000186465">
    <property type="component" value="Unassembled WGS sequence"/>
</dbReference>
<keyword evidence="4" id="KW-1185">Reference proteome</keyword>
<reference evidence="4" key="1">
    <citation type="submission" date="2016-11" db="EMBL/GenBank/DDBJ databases">
        <title>Actinomyces gypaetusis sp. nov. isolated from Gypaetus barbatus in Qinghai Tibet Plateau China.</title>
        <authorList>
            <person name="Meng X."/>
        </authorList>
    </citation>
    <scope>NUCLEOTIDE SEQUENCE [LARGE SCALE GENOMIC DNA]</scope>
    <source>
        <strain evidence="4">DSM 15383</strain>
    </source>
</reference>
<dbReference type="GO" id="GO:0006167">
    <property type="term" value="P:AMP biosynthetic process"/>
    <property type="evidence" value="ECO:0007669"/>
    <property type="project" value="TreeGrafter"/>
</dbReference>
<dbReference type="EMBL" id="MPDM01000005">
    <property type="protein sequence ID" value="OKL48626.1"/>
    <property type="molecule type" value="Genomic_DNA"/>
</dbReference>
<dbReference type="PROSITE" id="PS51462">
    <property type="entry name" value="NUDIX"/>
    <property type="match status" value="1"/>
</dbReference>
<accession>A0A1Q5PM64</accession>
<gene>
    <name evidence="3" type="ORF">BM477_05320</name>
</gene>
<dbReference type="Gene3D" id="3.90.79.10">
    <property type="entry name" value="Nucleoside Triphosphate Pyrophosphohydrolase"/>
    <property type="match status" value="1"/>
</dbReference>
<dbReference type="PANTHER" id="PTHR21340">
    <property type="entry name" value="DIADENOSINE 5,5-P1,P4-TETRAPHOSPHATE PYROPHOSPHOHYDROLASE MUTT"/>
    <property type="match status" value="1"/>
</dbReference>
<dbReference type="GO" id="GO:0004081">
    <property type="term" value="F:bis(5'-nucleosyl)-tetraphosphatase (asymmetrical) activity"/>
    <property type="evidence" value="ECO:0007669"/>
    <property type="project" value="TreeGrafter"/>
</dbReference>
<keyword evidence="1" id="KW-0378">Hydrolase</keyword>
<evidence type="ECO:0000259" key="2">
    <source>
        <dbReference type="PROSITE" id="PS51462"/>
    </source>
</evidence>
<proteinExistence type="predicted"/>
<feature type="domain" description="Nudix hydrolase" evidence="2">
    <location>
        <begin position="40"/>
        <end position="175"/>
    </location>
</feature>
<evidence type="ECO:0000256" key="1">
    <source>
        <dbReference type="ARBA" id="ARBA00022801"/>
    </source>
</evidence>
<dbReference type="InterPro" id="IPR029033">
    <property type="entry name" value="His_PPase_superfam"/>
</dbReference>
<dbReference type="AlphaFoldDB" id="A0A1Q5PM64"/>
<dbReference type="CDD" id="cd03673">
    <property type="entry name" value="NUDIX_Ap6A_hydrolase"/>
    <property type="match status" value="1"/>
</dbReference>
<dbReference type="InterPro" id="IPR000086">
    <property type="entry name" value="NUDIX_hydrolase_dom"/>
</dbReference>
<dbReference type="STRING" id="156892.BM477_05320"/>
<sequence>MWRWAVPVPKPQPRPLITPKSLAQGKIAPKLVATPGTDPGWAEESAAEADNPEGIEVLLVHRPQYHDWSWPKGKLELGEHLISAAVREVEEETGVAVNLHAPMLTQRYRLGIGITKEVYYWVGTVAEDDAKLAARPVVQQAPAAEIDKTAWVSPAKARRMLTRRGDRRLLDDLLAKAQAQLLATFPLILVAPAETIPARNDHDLGLSLSRGGVTQSLEILKLLSAYGVSSLWSAPCPSAQQTLRPFADVAGLQIRPLDDPRRLLHELIVQAGETISPSSPQTRNLGYNPNPAGAMPSHAAAICIAPQTLSEWVKVLQNSVALLPGQATEVIATSMESGEAMVLHLRRPQQGELPGLVAMERHRVTI</sequence>
<dbReference type="PROSITE" id="PS00893">
    <property type="entry name" value="NUDIX_BOX"/>
    <property type="match status" value="1"/>
</dbReference>
<dbReference type="InterPro" id="IPR020084">
    <property type="entry name" value="NUDIX_hydrolase_CS"/>
</dbReference>
<protein>
    <recommendedName>
        <fullName evidence="2">Nudix hydrolase domain-containing protein</fullName>
    </recommendedName>
</protein>
<dbReference type="GO" id="GO:0006754">
    <property type="term" value="P:ATP biosynthetic process"/>
    <property type="evidence" value="ECO:0007669"/>
    <property type="project" value="TreeGrafter"/>
</dbReference>
<dbReference type="PANTHER" id="PTHR21340:SF0">
    <property type="entry name" value="BIS(5'-NUCLEOSYL)-TETRAPHOSPHATASE [ASYMMETRICAL]"/>
    <property type="match status" value="1"/>
</dbReference>
<organism evidence="3 4">
    <name type="scientific">Boudabousia marimammalium</name>
    <dbReference type="NCBI Taxonomy" id="156892"/>
    <lineage>
        <taxon>Bacteria</taxon>
        <taxon>Bacillati</taxon>
        <taxon>Actinomycetota</taxon>
        <taxon>Actinomycetes</taxon>
        <taxon>Actinomycetales</taxon>
        <taxon>Actinomycetaceae</taxon>
        <taxon>Boudabousia</taxon>
    </lineage>
</organism>